<evidence type="ECO:0000256" key="3">
    <source>
        <dbReference type="ARBA" id="ARBA00023172"/>
    </source>
</evidence>
<keyword evidence="9" id="KW-1185">Reference proteome</keyword>
<dbReference type="InterPro" id="IPR044068">
    <property type="entry name" value="CB"/>
</dbReference>
<feature type="region of interest" description="Disordered" evidence="5">
    <location>
        <begin position="271"/>
        <end position="300"/>
    </location>
</feature>
<dbReference type="InterPro" id="IPR011010">
    <property type="entry name" value="DNA_brk_join_enz"/>
</dbReference>
<name>A0A975IN08_9MICO</name>
<sequence>MDTHDIDEVLIGAWVAEARAAGYAERTIADYTSQWRRMTREIGKSLLEISRIDLLTYLARPLASSTRHNLQSRMRTIFGFLQDEGHRPDNPAGRLPRLRAVHSEANPITTDELQAAVLVAHKRSARLYVLLHAYQGLRAVEIAAVAGESIDWRWRRILTREAKGGRDREVWRPVHSIVWEELQHWPRTGFFFPGVDGGHVRAASVSATLSRLFARAGITGGRPHRLRAWYATEQLEAGASGPVVQANMRHTDAGSMKYYFRPREESMRAAQEALPRVYVPRRDRPPTRPGQSSGGRPSPQ</sequence>
<protein>
    <submittedName>
        <fullName evidence="8">Site-specific integrase</fullName>
    </submittedName>
</protein>
<dbReference type="InterPro" id="IPR010998">
    <property type="entry name" value="Integrase_recombinase_N"/>
</dbReference>
<dbReference type="CDD" id="cd00397">
    <property type="entry name" value="DNA_BRE_C"/>
    <property type="match status" value="1"/>
</dbReference>
<feature type="domain" description="Tyr recombinase" evidence="6">
    <location>
        <begin position="105"/>
        <end position="272"/>
    </location>
</feature>
<gene>
    <name evidence="8" type="ORF">G127AT_12490</name>
</gene>
<dbReference type="InterPro" id="IPR002104">
    <property type="entry name" value="Integrase_catalytic"/>
</dbReference>
<feature type="domain" description="Core-binding (CB)" evidence="7">
    <location>
        <begin position="1"/>
        <end position="82"/>
    </location>
</feature>
<comment type="similarity">
    <text evidence="1">Belongs to the 'phage' integrase family.</text>
</comment>
<dbReference type="Pfam" id="PF00589">
    <property type="entry name" value="Phage_integrase"/>
    <property type="match status" value="1"/>
</dbReference>
<evidence type="ECO:0000259" key="7">
    <source>
        <dbReference type="PROSITE" id="PS51900"/>
    </source>
</evidence>
<dbReference type="Gene3D" id="1.10.443.10">
    <property type="entry name" value="Intergrase catalytic core"/>
    <property type="match status" value="1"/>
</dbReference>
<dbReference type="PROSITE" id="PS51900">
    <property type="entry name" value="CB"/>
    <property type="match status" value="1"/>
</dbReference>
<dbReference type="AlphaFoldDB" id="A0A975IN08"/>
<dbReference type="GO" id="GO:0015074">
    <property type="term" value="P:DNA integration"/>
    <property type="evidence" value="ECO:0007669"/>
    <property type="project" value="InterPro"/>
</dbReference>
<evidence type="ECO:0000256" key="1">
    <source>
        <dbReference type="ARBA" id="ARBA00008857"/>
    </source>
</evidence>
<accession>A0A975IN08</accession>
<dbReference type="SUPFAM" id="SSF56349">
    <property type="entry name" value="DNA breaking-rejoining enzymes"/>
    <property type="match status" value="1"/>
</dbReference>
<evidence type="ECO:0000313" key="9">
    <source>
        <dbReference type="Proteomes" id="UP000671914"/>
    </source>
</evidence>
<reference evidence="8" key="1">
    <citation type="submission" date="2021-03" db="EMBL/GenBank/DDBJ databases">
        <title>Agromyces archimandritus sp. nov., isolated from the cockroach Archimandrita tessellata.</title>
        <authorList>
            <person name="Guzman J."/>
            <person name="Ortuzar M."/>
            <person name="Poehlein A."/>
            <person name="Daniel R."/>
            <person name="Trujillo M."/>
            <person name="Vilcinskas A."/>
        </authorList>
    </citation>
    <scope>NUCLEOTIDE SEQUENCE</scope>
    <source>
        <strain evidence="8">G127AT</strain>
    </source>
</reference>
<organism evidence="8 9">
    <name type="scientific">Agromyces archimandritae</name>
    <dbReference type="NCBI Taxonomy" id="2781962"/>
    <lineage>
        <taxon>Bacteria</taxon>
        <taxon>Bacillati</taxon>
        <taxon>Actinomycetota</taxon>
        <taxon>Actinomycetes</taxon>
        <taxon>Micrococcales</taxon>
        <taxon>Microbacteriaceae</taxon>
        <taxon>Agromyces</taxon>
    </lineage>
</organism>
<feature type="compositionally biased region" description="Polar residues" evidence="5">
    <location>
        <begin position="290"/>
        <end position="300"/>
    </location>
</feature>
<dbReference type="InterPro" id="IPR013762">
    <property type="entry name" value="Integrase-like_cat_sf"/>
</dbReference>
<dbReference type="KEGG" id="aarc:G127AT_12490"/>
<dbReference type="RefSeq" id="WP_210897365.1">
    <property type="nucleotide sequence ID" value="NZ_CP071696.1"/>
</dbReference>
<evidence type="ECO:0000256" key="5">
    <source>
        <dbReference type="SAM" id="MobiDB-lite"/>
    </source>
</evidence>
<keyword evidence="2 4" id="KW-0238">DNA-binding</keyword>
<dbReference type="Gene3D" id="1.10.150.130">
    <property type="match status" value="1"/>
</dbReference>
<dbReference type="InterPro" id="IPR050090">
    <property type="entry name" value="Tyrosine_recombinase_XerCD"/>
</dbReference>
<evidence type="ECO:0000313" key="8">
    <source>
        <dbReference type="EMBL" id="QTX04103.1"/>
    </source>
</evidence>
<evidence type="ECO:0000256" key="2">
    <source>
        <dbReference type="ARBA" id="ARBA00023125"/>
    </source>
</evidence>
<evidence type="ECO:0000259" key="6">
    <source>
        <dbReference type="PROSITE" id="PS51898"/>
    </source>
</evidence>
<dbReference type="PROSITE" id="PS51898">
    <property type="entry name" value="TYR_RECOMBINASE"/>
    <property type="match status" value="1"/>
</dbReference>
<proteinExistence type="inferred from homology"/>
<dbReference type="EMBL" id="CP071696">
    <property type="protein sequence ID" value="QTX04103.1"/>
    <property type="molecule type" value="Genomic_DNA"/>
</dbReference>
<dbReference type="PANTHER" id="PTHR30349">
    <property type="entry name" value="PHAGE INTEGRASE-RELATED"/>
    <property type="match status" value="1"/>
</dbReference>
<dbReference type="GO" id="GO:0006310">
    <property type="term" value="P:DNA recombination"/>
    <property type="evidence" value="ECO:0007669"/>
    <property type="project" value="UniProtKB-KW"/>
</dbReference>
<dbReference type="GO" id="GO:0003677">
    <property type="term" value="F:DNA binding"/>
    <property type="evidence" value="ECO:0007669"/>
    <property type="project" value="UniProtKB-UniRule"/>
</dbReference>
<keyword evidence="3" id="KW-0233">DNA recombination</keyword>
<dbReference type="PANTHER" id="PTHR30349:SF64">
    <property type="entry name" value="PROPHAGE INTEGRASE INTD-RELATED"/>
    <property type="match status" value="1"/>
</dbReference>
<evidence type="ECO:0000256" key="4">
    <source>
        <dbReference type="PROSITE-ProRule" id="PRU01248"/>
    </source>
</evidence>
<dbReference type="Proteomes" id="UP000671914">
    <property type="component" value="Chromosome"/>
</dbReference>